<evidence type="ECO:0000256" key="1">
    <source>
        <dbReference type="SAM" id="MobiDB-lite"/>
    </source>
</evidence>
<dbReference type="EMBL" id="JANAVB010004148">
    <property type="protein sequence ID" value="KAJ6848997.1"/>
    <property type="molecule type" value="Genomic_DNA"/>
</dbReference>
<protein>
    <submittedName>
        <fullName evidence="2">Uncharacterized protein</fullName>
    </submittedName>
</protein>
<reference evidence="2" key="1">
    <citation type="journal article" date="2023" name="GigaByte">
        <title>Genome assembly of the bearded iris, Iris pallida Lam.</title>
        <authorList>
            <person name="Bruccoleri R.E."/>
            <person name="Oakeley E.J."/>
            <person name="Faust A.M.E."/>
            <person name="Altorfer M."/>
            <person name="Dessus-Babus S."/>
            <person name="Burckhardt D."/>
            <person name="Oertli M."/>
            <person name="Naumann U."/>
            <person name="Petersen F."/>
            <person name="Wong J."/>
        </authorList>
    </citation>
    <scope>NUCLEOTIDE SEQUENCE</scope>
    <source>
        <strain evidence="2">GSM-AAB239-AS_SAM_17_03QT</strain>
    </source>
</reference>
<keyword evidence="3" id="KW-1185">Reference proteome</keyword>
<evidence type="ECO:0000313" key="3">
    <source>
        <dbReference type="Proteomes" id="UP001140949"/>
    </source>
</evidence>
<dbReference type="AlphaFoldDB" id="A0AAX6I7Y4"/>
<feature type="region of interest" description="Disordered" evidence="1">
    <location>
        <begin position="1"/>
        <end position="28"/>
    </location>
</feature>
<dbReference type="Proteomes" id="UP001140949">
    <property type="component" value="Unassembled WGS sequence"/>
</dbReference>
<proteinExistence type="predicted"/>
<accession>A0AAX6I7Y4</accession>
<reference evidence="2" key="2">
    <citation type="submission" date="2023-04" db="EMBL/GenBank/DDBJ databases">
        <authorList>
            <person name="Bruccoleri R.E."/>
            <person name="Oakeley E.J."/>
            <person name="Faust A.-M."/>
            <person name="Dessus-Babus S."/>
            <person name="Altorfer M."/>
            <person name="Burckhardt D."/>
            <person name="Oertli M."/>
            <person name="Naumann U."/>
            <person name="Petersen F."/>
            <person name="Wong J."/>
        </authorList>
    </citation>
    <scope>NUCLEOTIDE SEQUENCE</scope>
    <source>
        <strain evidence="2">GSM-AAB239-AS_SAM_17_03QT</strain>
        <tissue evidence="2">Leaf</tissue>
    </source>
</reference>
<evidence type="ECO:0000313" key="2">
    <source>
        <dbReference type="EMBL" id="KAJ6848997.1"/>
    </source>
</evidence>
<gene>
    <name evidence="2" type="ORF">M6B38_271605</name>
</gene>
<sequence length="125" mass="13922">MASPASTGRTRLMVQRSSPPPASTRGEDYSQFSMIKHLWKDDSQDWDSALIERMLGREWCWSGSGWRGFQFLIETIHWAGRFLRLLDSLPHRRGVSLGPVNRAPSSSFLLGNIGSRSNGPSCNGG</sequence>
<organism evidence="2 3">
    <name type="scientific">Iris pallida</name>
    <name type="common">Sweet iris</name>
    <dbReference type="NCBI Taxonomy" id="29817"/>
    <lineage>
        <taxon>Eukaryota</taxon>
        <taxon>Viridiplantae</taxon>
        <taxon>Streptophyta</taxon>
        <taxon>Embryophyta</taxon>
        <taxon>Tracheophyta</taxon>
        <taxon>Spermatophyta</taxon>
        <taxon>Magnoliopsida</taxon>
        <taxon>Liliopsida</taxon>
        <taxon>Asparagales</taxon>
        <taxon>Iridaceae</taxon>
        <taxon>Iridoideae</taxon>
        <taxon>Irideae</taxon>
        <taxon>Iris</taxon>
    </lineage>
</organism>
<comment type="caution">
    <text evidence="2">The sequence shown here is derived from an EMBL/GenBank/DDBJ whole genome shotgun (WGS) entry which is preliminary data.</text>
</comment>
<name>A0AAX6I7Y4_IRIPA</name>